<protein>
    <submittedName>
        <fullName evidence="3">Uncharacterized protein</fullName>
    </submittedName>
</protein>
<evidence type="ECO:0000313" key="3">
    <source>
        <dbReference type="EMBL" id="CAI9557486.1"/>
    </source>
</evidence>
<keyword evidence="1" id="KW-0812">Transmembrane</keyword>
<evidence type="ECO:0000256" key="2">
    <source>
        <dbReference type="SAM" id="SignalP"/>
    </source>
</evidence>
<reference evidence="3" key="1">
    <citation type="submission" date="2023-05" db="EMBL/GenBank/DDBJ databases">
        <authorList>
            <person name="Stuckert A."/>
        </authorList>
    </citation>
    <scope>NUCLEOTIDE SEQUENCE</scope>
</reference>
<keyword evidence="1" id="KW-1133">Transmembrane helix</keyword>
<feature type="signal peptide" evidence="2">
    <location>
        <begin position="1"/>
        <end position="19"/>
    </location>
</feature>
<keyword evidence="2" id="KW-0732">Signal</keyword>
<keyword evidence="4" id="KW-1185">Reference proteome</keyword>
<dbReference type="InterPro" id="IPR036179">
    <property type="entry name" value="Ig-like_dom_sf"/>
</dbReference>
<dbReference type="Proteomes" id="UP001162483">
    <property type="component" value="Unassembled WGS sequence"/>
</dbReference>
<dbReference type="Gene3D" id="2.60.40.10">
    <property type="entry name" value="Immunoglobulins"/>
    <property type="match status" value="1"/>
</dbReference>
<sequence>MASNTGFICLLLLLSAAKAVHYVQTGTDHLFCGFQCHQQHGILKLRRNHTTVLVVECFKLVHKIHRWGDQRIIMNSSSGCLMLRDAQKNDTGSYQISFYDGSIILLLEPIGIVVLDAVKIQNITSNSSLQGSDVSLEVLFSGGNASVLWELDGSSLPPRYILKDDNRTLIIKNVDTKDARRMLTVWVKNPVSEDKREYHLLIQDERCQYCRSHEAILIILLVFVIIAVLGWKYMIVRGF</sequence>
<comment type="caution">
    <text evidence="3">The sequence shown here is derived from an EMBL/GenBank/DDBJ whole genome shotgun (WGS) entry which is preliminary data.</text>
</comment>
<dbReference type="InterPro" id="IPR013783">
    <property type="entry name" value="Ig-like_fold"/>
</dbReference>
<dbReference type="SUPFAM" id="SSF48726">
    <property type="entry name" value="Immunoglobulin"/>
    <property type="match status" value="1"/>
</dbReference>
<organism evidence="3 4">
    <name type="scientific">Staurois parvus</name>
    <dbReference type="NCBI Taxonomy" id="386267"/>
    <lineage>
        <taxon>Eukaryota</taxon>
        <taxon>Metazoa</taxon>
        <taxon>Chordata</taxon>
        <taxon>Craniata</taxon>
        <taxon>Vertebrata</taxon>
        <taxon>Euteleostomi</taxon>
        <taxon>Amphibia</taxon>
        <taxon>Batrachia</taxon>
        <taxon>Anura</taxon>
        <taxon>Neobatrachia</taxon>
        <taxon>Ranoidea</taxon>
        <taxon>Ranidae</taxon>
        <taxon>Staurois</taxon>
    </lineage>
</organism>
<evidence type="ECO:0000256" key="1">
    <source>
        <dbReference type="SAM" id="Phobius"/>
    </source>
</evidence>
<feature type="chain" id="PRO_5045273987" evidence="2">
    <location>
        <begin position="20"/>
        <end position="239"/>
    </location>
</feature>
<accession>A0ABN9CBM2</accession>
<name>A0ABN9CBM2_9NEOB</name>
<gene>
    <name evidence="3" type="ORF">SPARVUS_LOCUS4714060</name>
</gene>
<proteinExistence type="predicted"/>
<keyword evidence="1" id="KW-0472">Membrane</keyword>
<evidence type="ECO:0000313" key="4">
    <source>
        <dbReference type="Proteomes" id="UP001162483"/>
    </source>
</evidence>
<feature type="transmembrane region" description="Helical" evidence="1">
    <location>
        <begin position="215"/>
        <end position="235"/>
    </location>
</feature>
<dbReference type="EMBL" id="CATNWA010009160">
    <property type="protein sequence ID" value="CAI9557486.1"/>
    <property type="molecule type" value="Genomic_DNA"/>
</dbReference>